<gene>
    <name evidence="4" type="ORF">D0Y65_037692</name>
    <name evidence="3" type="ORF">glysoja_038536</name>
</gene>
<evidence type="ECO:0000256" key="1">
    <source>
        <dbReference type="SAM" id="MobiDB-lite"/>
    </source>
</evidence>
<reference evidence="3" key="1">
    <citation type="submission" date="2014-07" db="EMBL/GenBank/DDBJ databases">
        <title>Identification of a novel salt tolerance gene in wild soybean by whole-genome sequencing.</title>
        <authorList>
            <person name="Lam H.-M."/>
            <person name="Qi X."/>
            <person name="Li M.-W."/>
            <person name="Liu X."/>
            <person name="Xie M."/>
            <person name="Ni M."/>
            <person name="Xu X."/>
        </authorList>
    </citation>
    <scope>NUCLEOTIDE SEQUENCE [LARGE SCALE GENOMIC DNA]</scope>
    <source>
        <tissue evidence="3">Root</tissue>
    </source>
</reference>
<feature type="region of interest" description="Disordered" evidence="1">
    <location>
        <begin position="28"/>
        <end position="71"/>
    </location>
</feature>
<keyword evidence="2" id="KW-0732">Signal</keyword>
<organism evidence="3">
    <name type="scientific">Glycine soja</name>
    <name type="common">Wild soybean</name>
    <dbReference type="NCBI Taxonomy" id="3848"/>
    <lineage>
        <taxon>Eukaryota</taxon>
        <taxon>Viridiplantae</taxon>
        <taxon>Streptophyta</taxon>
        <taxon>Embryophyta</taxon>
        <taxon>Tracheophyta</taxon>
        <taxon>Spermatophyta</taxon>
        <taxon>Magnoliopsida</taxon>
        <taxon>eudicotyledons</taxon>
        <taxon>Gunneridae</taxon>
        <taxon>Pentapetalae</taxon>
        <taxon>rosids</taxon>
        <taxon>fabids</taxon>
        <taxon>Fabales</taxon>
        <taxon>Fabaceae</taxon>
        <taxon>Papilionoideae</taxon>
        <taxon>50 kb inversion clade</taxon>
        <taxon>NPAAA clade</taxon>
        <taxon>indigoferoid/millettioid clade</taxon>
        <taxon>Phaseoleae</taxon>
        <taxon>Glycine</taxon>
        <taxon>Glycine subgen. Soja</taxon>
    </lineage>
</organism>
<reference evidence="4 5" key="2">
    <citation type="submission" date="2018-09" db="EMBL/GenBank/DDBJ databases">
        <title>A high-quality reference genome of wild soybean provides a powerful tool to mine soybean genomes.</title>
        <authorList>
            <person name="Xie M."/>
            <person name="Chung C.Y.L."/>
            <person name="Li M.-W."/>
            <person name="Wong F.-L."/>
            <person name="Chan T.-F."/>
            <person name="Lam H.-M."/>
        </authorList>
    </citation>
    <scope>NUCLEOTIDE SEQUENCE [LARGE SCALE GENOMIC DNA]</scope>
    <source>
        <strain evidence="5">cv. W05</strain>
        <tissue evidence="4">Hypocotyl of etiolated seedlings</tissue>
    </source>
</reference>
<accession>A0A0B2NUC7</accession>
<evidence type="ECO:0000313" key="3">
    <source>
        <dbReference type="EMBL" id="KHM99101.1"/>
    </source>
</evidence>
<feature type="compositionally biased region" description="Basic and acidic residues" evidence="1">
    <location>
        <begin position="47"/>
        <end position="59"/>
    </location>
</feature>
<proteinExistence type="predicted"/>
<dbReference type="Proteomes" id="UP000053555">
    <property type="component" value="Unassembled WGS sequence"/>
</dbReference>
<keyword evidence="5" id="KW-1185">Reference proteome</keyword>
<evidence type="ECO:0000256" key="2">
    <source>
        <dbReference type="SAM" id="SignalP"/>
    </source>
</evidence>
<evidence type="ECO:0000313" key="5">
    <source>
        <dbReference type="Proteomes" id="UP000289340"/>
    </source>
</evidence>
<dbReference type="AlphaFoldDB" id="A0A0B2NUC7"/>
<feature type="compositionally biased region" description="Polar residues" evidence="1">
    <location>
        <begin position="62"/>
        <end position="71"/>
    </location>
</feature>
<feature type="chain" id="PRO_5040562673" evidence="2">
    <location>
        <begin position="22"/>
        <end position="71"/>
    </location>
</feature>
<sequence>MKHFHLFLFLALLFLTPRVHAIRIKFSGPSTSSHQDFHPWANSPIRSSREREFMSEKRRVPTGSNPLHNKR</sequence>
<protein>
    <submittedName>
        <fullName evidence="3">Uncharacterized protein</fullName>
    </submittedName>
</protein>
<dbReference type="Proteomes" id="UP000289340">
    <property type="component" value="Chromosome 14"/>
</dbReference>
<dbReference type="EMBL" id="QZWG01000014">
    <property type="protein sequence ID" value="RZB67450.1"/>
    <property type="molecule type" value="Genomic_DNA"/>
</dbReference>
<feature type="signal peptide" evidence="2">
    <location>
        <begin position="1"/>
        <end position="21"/>
    </location>
</feature>
<name>A0A0B2NUC7_GLYSO</name>
<evidence type="ECO:0000313" key="4">
    <source>
        <dbReference type="EMBL" id="RZB67450.1"/>
    </source>
</evidence>
<dbReference type="EMBL" id="KN672128">
    <property type="protein sequence ID" value="KHM99101.1"/>
    <property type="molecule type" value="Genomic_DNA"/>
</dbReference>